<dbReference type="PANTHER" id="PTHR30419">
    <property type="entry name" value="HTH-TYPE TRANSCRIPTIONAL REGULATOR YBHD"/>
    <property type="match status" value="1"/>
</dbReference>
<keyword evidence="3" id="KW-0238">DNA-binding</keyword>
<dbReference type="InterPro" id="IPR005119">
    <property type="entry name" value="LysR_subst-bd"/>
</dbReference>
<evidence type="ECO:0000313" key="7">
    <source>
        <dbReference type="Proteomes" id="UP001595617"/>
    </source>
</evidence>
<sequence length="296" mass="33523">MELRHLRYFVALAEVLNFTRAAERVHVTQSTLSHQIRQLEDELGIVLFERVGKRVLLTEAGSVFLEQITPALTQVDDAVNALHQVPEQLRGELRMAATHSFNVQLIPACLAMFMERYPAVKVVVEELSGEDIAHRLEQGELDLGISYRPAIPRGLWFEPLYNEEMKLVLAKSHPLAQRRRVRMVELNGLPMVLLTPNFSTRQLLEECFHAAHSQPVVVAEMNAISPMLELVRRTHVCGIVSSNALVGEEDLVALPLEDPTPIRTPGLLWNRKLDRPTATRYMAAIIRQLVKEHNTD</sequence>
<dbReference type="PROSITE" id="PS50931">
    <property type="entry name" value="HTH_LYSR"/>
    <property type="match status" value="1"/>
</dbReference>
<name>A0ABV7ZUA3_9GAMM</name>
<dbReference type="Pfam" id="PF00126">
    <property type="entry name" value="HTH_1"/>
    <property type="match status" value="1"/>
</dbReference>
<dbReference type="Gene3D" id="3.40.190.290">
    <property type="match status" value="1"/>
</dbReference>
<evidence type="ECO:0000313" key="6">
    <source>
        <dbReference type="EMBL" id="MFC3851706.1"/>
    </source>
</evidence>
<dbReference type="Pfam" id="PF03466">
    <property type="entry name" value="LysR_substrate"/>
    <property type="match status" value="1"/>
</dbReference>
<dbReference type="RefSeq" id="WP_380693016.1">
    <property type="nucleotide sequence ID" value="NZ_JBHRYR010000002.1"/>
</dbReference>
<dbReference type="InterPro" id="IPR036390">
    <property type="entry name" value="WH_DNA-bd_sf"/>
</dbReference>
<dbReference type="EMBL" id="JBHRYR010000002">
    <property type="protein sequence ID" value="MFC3851706.1"/>
    <property type="molecule type" value="Genomic_DNA"/>
</dbReference>
<gene>
    <name evidence="6" type="ORF">ACFOOG_02570</name>
</gene>
<dbReference type="Gene3D" id="1.10.10.10">
    <property type="entry name" value="Winged helix-like DNA-binding domain superfamily/Winged helix DNA-binding domain"/>
    <property type="match status" value="1"/>
</dbReference>
<evidence type="ECO:0000256" key="2">
    <source>
        <dbReference type="ARBA" id="ARBA00023015"/>
    </source>
</evidence>
<dbReference type="InterPro" id="IPR050950">
    <property type="entry name" value="HTH-type_LysR_regulators"/>
</dbReference>
<dbReference type="Proteomes" id="UP001595617">
    <property type="component" value="Unassembled WGS sequence"/>
</dbReference>
<dbReference type="InterPro" id="IPR036388">
    <property type="entry name" value="WH-like_DNA-bd_sf"/>
</dbReference>
<keyword evidence="4" id="KW-0804">Transcription</keyword>
<keyword evidence="7" id="KW-1185">Reference proteome</keyword>
<evidence type="ECO:0000256" key="3">
    <source>
        <dbReference type="ARBA" id="ARBA00023125"/>
    </source>
</evidence>
<evidence type="ECO:0000259" key="5">
    <source>
        <dbReference type="PROSITE" id="PS50931"/>
    </source>
</evidence>
<dbReference type="InterPro" id="IPR000847">
    <property type="entry name" value="LysR_HTH_N"/>
</dbReference>
<protein>
    <submittedName>
        <fullName evidence="6">LysR substrate-binding domain-containing protein</fullName>
    </submittedName>
</protein>
<dbReference type="SUPFAM" id="SSF53850">
    <property type="entry name" value="Periplasmic binding protein-like II"/>
    <property type="match status" value="1"/>
</dbReference>
<comment type="similarity">
    <text evidence="1">Belongs to the LysR transcriptional regulatory family.</text>
</comment>
<dbReference type="PRINTS" id="PR00039">
    <property type="entry name" value="HTHLYSR"/>
</dbReference>
<dbReference type="SUPFAM" id="SSF46785">
    <property type="entry name" value="Winged helix' DNA-binding domain"/>
    <property type="match status" value="1"/>
</dbReference>
<keyword evidence="2" id="KW-0805">Transcription regulation</keyword>
<reference evidence="7" key="1">
    <citation type="journal article" date="2019" name="Int. J. Syst. Evol. Microbiol.">
        <title>The Global Catalogue of Microorganisms (GCM) 10K type strain sequencing project: providing services to taxonomists for standard genome sequencing and annotation.</title>
        <authorList>
            <consortium name="The Broad Institute Genomics Platform"/>
            <consortium name="The Broad Institute Genome Sequencing Center for Infectious Disease"/>
            <person name="Wu L."/>
            <person name="Ma J."/>
        </authorList>
    </citation>
    <scope>NUCLEOTIDE SEQUENCE [LARGE SCALE GENOMIC DNA]</scope>
    <source>
        <strain evidence="7">IBRC 10765</strain>
    </source>
</reference>
<dbReference type="CDD" id="cd05466">
    <property type="entry name" value="PBP2_LTTR_substrate"/>
    <property type="match status" value="1"/>
</dbReference>
<comment type="caution">
    <text evidence="6">The sequence shown here is derived from an EMBL/GenBank/DDBJ whole genome shotgun (WGS) entry which is preliminary data.</text>
</comment>
<evidence type="ECO:0000256" key="4">
    <source>
        <dbReference type="ARBA" id="ARBA00023163"/>
    </source>
</evidence>
<feature type="domain" description="HTH lysR-type" evidence="5">
    <location>
        <begin position="1"/>
        <end position="58"/>
    </location>
</feature>
<accession>A0ABV7ZUA3</accession>
<organism evidence="6 7">
    <name type="scientific">Saccharospirillum mangrovi</name>
    <dbReference type="NCBI Taxonomy" id="2161747"/>
    <lineage>
        <taxon>Bacteria</taxon>
        <taxon>Pseudomonadati</taxon>
        <taxon>Pseudomonadota</taxon>
        <taxon>Gammaproteobacteria</taxon>
        <taxon>Oceanospirillales</taxon>
        <taxon>Saccharospirillaceae</taxon>
        <taxon>Saccharospirillum</taxon>
    </lineage>
</organism>
<evidence type="ECO:0000256" key="1">
    <source>
        <dbReference type="ARBA" id="ARBA00009437"/>
    </source>
</evidence>
<proteinExistence type="inferred from homology"/>